<dbReference type="Proteomes" id="UP000818029">
    <property type="component" value="Chromosome A04"/>
</dbReference>
<protein>
    <submittedName>
        <fullName evidence="2">Uncharacterized protein</fullName>
    </submittedName>
</protein>
<keyword evidence="1" id="KW-1185">Reference proteome</keyword>
<sequence length="107" mass="12054">MKAPLKEICISEIFGISLATFQGLMDDTFGYSFQFRSQRSEQRSMADLQDSAVRRSGETCEGGHARSRSLEPNSLVYSRSFWCSRPLNFFLGSEFQLGLGYGFMNLG</sequence>
<accession>A0ABM3BID6</accession>
<organism evidence="1 2">
    <name type="scientific">Gossypium hirsutum</name>
    <name type="common">Upland cotton</name>
    <name type="synonym">Gossypium mexicanum</name>
    <dbReference type="NCBI Taxonomy" id="3635"/>
    <lineage>
        <taxon>Eukaryota</taxon>
        <taxon>Viridiplantae</taxon>
        <taxon>Streptophyta</taxon>
        <taxon>Embryophyta</taxon>
        <taxon>Tracheophyta</taxon>
        <taxon>Spermatophyta</taxon>
        <taxon>Magnoliopsida</taxon>
        <taxon>eudicotyledons</taxon>
        <taxon>Gunneridae</taxon>
        <taxon>Pentapetalae</taxon>
        <taxon>rosids</taxon>
        <taxon>malvids</taxon>
        <taxon>Malvales</taxon>
        <taxon>Malvaceae</taxon>
        <taxon>Malvoideae</taxon>
        <taxon>Gossypium</taxon>
    </lineage>
</organism>
<reference evidence="1" key="1">
    <citation type="journal article" date="2020" name="Nat. Genet.">
        <title>Genomic diversifications of five Gossypium allopolyploid species and their impact on cotton improvement.</title>
        <authorList>
            <person name="Chen Z.J."/>
            <person name="Sreedasyam A."/>
            <person name="Ando A."/>
            <person name="Song Q."/>
            <person name="De Santiago L.M."/>
            <person name="Hulse-Kemp A.M."/>
            <person name="Ding M."/>
            <person name="Ye W."/>
            <person name="Kirkbride R.C."/>
            <person name="Jenkins J."/>
            <person name="Plott C."/>
            <person name="Lovell J."/>
            <person name="Lin Y.M."/>
            <person name="Vaughn R."/>
            <person name="Liu B."/>
            <person name="Simpson S."/>
            <person name="Scheffler B.E."/>
            <person name="Wen L."/>
            <person name="Saski C.A."/>
            <person name="Grover C.E."/>
            <person name="Hu G."/>
            <person name="Conover J.L."/>
            <person name="Carlson J.W."/>
            <person name="Shu S."/>
            <person name="Boston L.B."/>
            <person name="Williams M."/>
            <person name="Peterson D.G."/>
            <person name="McGee K."/>
            <person name="Jones D.C."/>
            <person name="Wendel J.F."/>
            <person name="Stelly D.M."/>
            <person name="Grimwood J."/>
            <person name="Schmutz J."/>
        </authorList>
    </citation>
    <scope>NUCLEOTIDE SEQUENCE [LARGE SCALE GENOMIC DNA]</scope>
    <source>
        <strain evidence="1">cv. TM-1</strain>
    </source>
</reference>
<dbReference type="RefSeq" id="XP_040966809.1">
    <property type="nucleotide sequence ID" value="XM_041110875.1"/>
</dbReference>
<gene>
    <name evidence="2" type="primary">LOC121227926</name>
</gene>
<evidence type="ECO:0000313" key="1">
    <source>
        <dbReference type="Proteomes" id="UP000818029"/>
    </source>
</evidence>
<evidence type="ECO:0000313" key="2">
    <source>
        <dbReference type="RefSeq" id="XP_040966809.1"/>
    </source>
</evidence>
<dbReference type="GeneID" id="121227926"/>
<name>A0ABM3BID6_GOSHI</name>
<reference evidence="2" key="2">
    <citation type="submission" date="2025-08" db="UniProtKB">
        <authorList>
            <consortium name="RefSeq"/>
        </authorList>
    </citation>
    <scope>IDENTIFICATION</scope>
</reference>
<proteinExistence type="predicted"/>